<sequence length="153" mass="16975">MLGVSTEREDTNMLQGGDAAALAMLESSASRHARSIDSTSIRVEATVVRTRMPDCRRSRHRAGPHRQLRAPTDELCARQVCDPTSERLRRRRQDGARLVTCVGTASLADHTRSVCQPVRYAAPARRPQRRTATPAGDALHIRSIAHLSVYHPF</sequence>
<reference evidence="1 2" key="1">
    <citation type="journal article" date="2018" name="Mol. Biol. Evol.">
        <title>Broad Genomic Sampling Reveals a Smut Pathogenic Ancestry of the Fungal Clade Ustilaginomycotina.</title>
        <authorList>
            <person name="Kijpornyongpan T."/>
            <person name="Mondo S.J."/>
            <person name="Barry K."/>
            <person name="Sandor L."/>
            <person name="Lee J."/>
            <person name="Lipzen A."/>
            <person name="Pangilinan J."/>
            <person name="LaButti K."/>
            <person name="Hainaut M."/>
            <person name="Henrissat B."/>
            <person name="Grigoriev I.V."/>
            <person name="Spatafora J.W."/>
            <person name="Aime M.C."/>
        </authorList>
    </citation>
    <scope>NUCLEOTIDE SEQUENCE [LARGE SCALE GENOMIC DNA]</scope>
    <source>
        <strain evidence="1 2">MCA 4186</strain>
    </source>
</reference>
<proteinExistence type="predicted"/>
<name>A0A316Z6J3_9BASI</name>
<dbReference type="Proteomes" id="UP000245946">
    <property type="component" value="Unassembled WGS sequence"/>
</dbReference>
<dbReference type="EMBL" id="KZ819295">
    <property type="protein sequence ID" value="PWN97407.1"/>
    <property type="molecule type" value="Genomic_DNA"/>
</dbReference>
<evidence type="ECO:0000313" key="1">
    <source>
        <dbReference type="EMBL" id="PWN97407.1"/>
    </source>
</evidence>
<keyword evidence="2" id="KW-1185">Reference proteome</keyword>
<gene>
    <name evidence="1" type="ORF">FA09DRAFT_53075</name>
</gene>
<protein>
    <submittedName>
        <fullName evidence="1">Uncharacterized protein</fullName>
    </submittedName>
</protein>
<organism evidence="1 2">
    <name type="scientific">Tilletiopsis washingtonensis</name>
    <dbReference type="NCBI Taxonomy" id="58919"/>
    <lineage>
        <taxon>Eukaryota</taxon>
        <taxon>Fungi</taxon>
        <taxon>Dikarya</taxon>
        <taxon>Basidiomycota</taxon>
        <taxon>Ustilaginomycotina</taxon>
        <taxon>Exobasidiomycetes</taxon>
        <taxon>Entylomatales</taxon>
        <taxon>Entylomatales incertae sedis</taxon>
        <taxon>Tilletiopsis</taxon>
    </lineage>
</organism>
<dbReference type="AlphaFoldDB" id="A0A316Z6J3"/>
<evidence type="ECO:0000313" key="2">
    <source>
        <dbReference type="Proteomes" id="UP000245946"/>
    </source>
</evidence>
<dbReference type="GeneID" id="37273247"/>
<dbReference type="RefSeq" id="XP_025597686.1">
    <property type="nucleotide sequence ID" value="XM_025745703.1"/>
</dbReference>
<accession>A0A316Z6J3</accession>